<dbReference type="PANTHER" id="PTHR43575">
    <property type="entry name" value="PROTEIN ABCI7, CHLOROPLASTIC"/>
    <property type="match status" value="1"/>
</dbReference>
<proteinExistence type="inferred from homology"/>
<dbReference type="Pfam" id="PF19295">
    <property type="entry name" value="SufBD_N"/>
    <property type="match status" value="1"/>
</dbReference>
<feature type="domain" description="SUF system FeS cluster assembly SufBD N-terminal" evidence="3">
    <location>
        <begin position="41"/>
        <end position="184"/>
    </location>
</feature>
<reference evidence="4" key="2">
    <citation type="journal article" date="2015" name="Genome Announc.">
        <title>Draft Genome Sequence of Filamentous Marine Cyanobacterium Lyngbya confervoides Strain BDU141951.</title>
        <authorList>
            <person name="Chandrababunaidu M.M."/>
            <person name="Sen D."/>
            <person name="Tripathy S."/>
        </authorList>
    </citation>
    <scope>NUCLEOTIDE SEQUENCE</scope>
    <source>
        <strain evidence="4">BDU141951</strain>
    </source>
</reference>
<dbReference type="InterPro" id="IPR045595">
    <property type="entry name" value="SufBD_N"/>
</dbReference>
<dbReference type="InterPro" id="IPR055346">
    <property type="entry name" value="Fe-S_cluster_assembly_SufBD"/>
</dbReference>
<dbReference type="InterPro" id="IPR011542">
    <property type="entry name" value="SUF_FeS_clus_asmbl_SufD"/>
</dbReference>
<name>A0A0C1Y692_9CYAN</name>
<dbReference type="AlphaFoldDB" id="A0A0C1Y692"/>
<dbReference type="PANTHER" id="PTHR43575:SF1">
    <property type="entry name" value="PROTEIN ABCI7, CHLOROPLASTIC"/>
    <property type="match status" value="1"/>
</dbReference>
<reference evidence="4" key="3">
    <citation type="submission" date="2020-02" db="EMBL/GenBank/DDBJ databases">
        <authorList>
            <person name="Sarangi A.N."/>
            <person name="Ghosh S."/>
            <person name="Mukherjee M."/>
            <person name="Tripathy S."/>
        </authorList>
    </citation>
    <scope>NUCLEOTIDE SEQUENCE</scope>
    <source>
        <strain evidence="4">BDU141951</strain>
    </source>
</reference>
<comment type="similarity">
    <text evidence="1">Belongs to the iron-sulfur cluster assembly SufBD family.</text>
</comment>
<dbReference type="NCBIfam" id="TIGR01981">
    <property type="entry name" value="sufD"/>
    <property type="match status" value="1"/>
</dbReference>
<sequence length="447" mass="48519">MAIQVSNSETSTQPTKREQREAYLKSLLSTVQASVPEALAFSDLRAKAEAIVNEHTFPSNRDEDWRFTDLSPMLSVPFQAAESPAEIDMGALGPVQMPEAIARIVLVNGQYNKTLSNIDQLPTGVVVGNLANLKDGALGEKLTARLAMSNGGHEVFTALNTTGFQDAAVVYVPRNQVVERPIQVVYLSVARGEPIIANPRCLVIAESGSAVTVVEDFFGAHDRDHCNNSVTEIWADDNAQVTHVRLQRESAGTFHIGKTAITQGRDSRYTIVPVTLGACISRHNLEVYQNGPQTDTNLYGLTAIAQSQLADTHSLIAMNHPHGTADQLHKAIIDDSAHAVFNGRVWVPRDAQLTNASQLNRNLLLSGKARVDTKPELDIVADNVKCAHGATVSQLDANEVFYLQSRGISAEAAQRLLIYGFAMDIIDRIPIPSLRGSLTNTVTGRSR</sequence>
<evidence type="ECO:0000313" key="4">
    <source>
        <dbReference type="EMBL" id="NEV67801.1"/>
    </source>
</evidence>
<dbReference type="GO" id="GO:0016226">
    <property type="term" value="P:iron-sulfur cluster assembly"/>
    <property type="evidence" value="ECO:0007669"/>
    <property type="project" value="InterPro"/>
</dbReference>
<comment type="caution">
    <text evidence="4">The sequence shown here is derived from an EMBL/GenBank/DDBJ whole genome shotgun (WGS) entry which is preliminary data.</text>
</comment>
<gene>
    <name evidence="4" type="primary">sufD</name>
    <name evidence="4" type="ORF">QQ91_011805</name>
</gene>
<dbReference type="InterPro" id="IPR037284">
    <property type="entry name" value="SUF_FeS_clus_asmbl_SufBD_sf"/>
</dbReference>
<dbReference type="InterPro" id="IPR000825">
    <property type="entry name" value="SUF_FeS_clus_asmbl_SufBD_core"/>
</dbReference>
<dbReference type="SUPFAM" id="SSF101960">
    <property type="entry name" value="Stabilizer of iron transporter SufD"/>
    <property type="match status" value="1"/>
</dbReference>
<organism evidence="4">
    <name type="scientific">Lyngbya confervoides BDU141951</name>
    <dbReference type="NCBI Taxonomy" id="1574623"/>
    <lineage>
        <taxon>Bacteria</taxon>
        <taxon>Bacillati</taxon>
        <taxon>Cyanobacteriota</taxon>
        <taxon>Cyanophyceae</taxon>
        <taxon>Oscillatoriophycideae</taxon>
        <taxon>Oscillatoriales</taxon>
        <taxon>Microcoleaceae</taxon>
        <taxon>Lyngbya</taxon>
    </lineage>
</organism>
<evidence type="ECO:0000259" key="2">
    <source>
        <dbReference type="Pfam" id="PF01458"/>
    </source>
</evidence>
<protein>
    <submittedName>
        <fullName evidence="4">Fe-S cluster assembly protein SufD</fullName>
    </submittedName>
</protein>
<evidence type="ECO:0000259" key="3">
    <source>
        <dbReference type="Pfam" id="PF19295"/>
    </source>
</evidence>
<dbReference type="EMBL" id="JTHE02000003">
    <property type="protein sequence ID" value="NEV67801.1"/>
    <property type="molecule type" value="Genomic_DNA"/>
</dbReference>
<evidence type="ECO:0000256" key="1">
    <source>
        <dbReference type="ARBA" id="ARBA00043967"/>
    </source>
</evidence>
<reference evidence="4" key="1">
    <citation type="submission" date="2014-11" db="EMBL/GenBank/DDBJ databases">
        <authorList>
            <person name="Malar M.C."/>
            <person name="Sen D."/>
            <person name="Tripathy S."/>
        </authorList>
    </citation>
    <scope>NUCLEOTIDE SEQUENCE</scope>
    <source>
        <strain evidence="4">BDU141951</strain>
    </source>
</reference>
<accession>A0A0C1Y692</accession>
<feature type="domain" description="SUF system FeS cluster assembly SufBD core" evidence="2">
    <location>
        <begin position="195"/>
        <end position="421"/>
    </location>
</feature>
<dbReference type="Pfam" id="PF01458">
    <property type="entry name" value="SUFBD_core"/>
    <property type="match status" value="1"/>
</dbReference>